<dbReference type="EMBL" id="MK360902">
    <property type="protein sequence ID" value="QEG54048.1"/>
    <property type="molecule type" value="Genomic_DNA"/>
</dbReference>
<dbReference type="RefSeq" id="YP_010801588.1">
    <property type="nucleotide sequence ID" value="NC_076966.1"/>
</dbReference>
<protein>
    <recommendedName>
        <fullName evidence="2">Ribonucleoside-diphosphate reductase</fullName>
        <ecNumber evidence="2">1.17.4.1</ecNumber>
    </recommendedName>
</protein>
<name>A0A5B9QZV3_9ALPH</name>
<evidence type="ECO:0000259" key="3">
    <source>
        <dbReference type="PROSITE" id="PS00089"/>
    </source>
</evidence>
<dbReference type="NCBIfam" id="TIGR02506">
    <property type="entry name" value="NrdE_NrdA"/>
    <property type="match status" value="1"/>
</dbReference>
<proteinExistence type="inferred from homology"/>
<dbReference type="InterPro" id="IPR000788">
    <property type="entry name" value="RNR_lg_C"/>
</dbReference>
<evidence type="ECO:0000256" key="1">
    <source>
        <dbReference type="ARBA" id="ARBA00010406"/>
    </source>
</evidence>
<feature type="domain" description="Ribonucleotide reductase large subunit" evidence="3">
    <location>
        <begin position="600"/>
        <end position="622"/>
    </location>
</feature>
<dbReference type="GO" id="GO:0005524">
    <property type="term" value="F:ATP binding"/>
    <property type="evidence" value="ECO:0007669"/>
    <property type="project" value="InterPro"/>
</dbReference>
<evidence type="ECO:0000313" key="5">
    <source>
        <dbReference type="Proteomes" id="UP001144437"/>
    </source>
</evidence>
<evidence type="ECO:0000256" key="2">
    <source>
        <dbReference type="RuleBase" id="RU003410"/>
    </source>
</evidence>
<keyword evidence="5" id="KW-1185">Reference proteome</keyword>
<dbReference type="GO" id="GO:0009263">
    <property type="term" value="P:deoxyribonucleotide biosynthetic process"/>
    <property type="evidence" value="ECO:0007669"/>
    <property type="project" value="UniProtKB-KW"/>
</dbReference>
<dbReference type="InterPro" id="IPR039718">
    <property type="entry name" value="Rrm1"/>
</dbReference>
<comment type="function">
    <text evidence="2">Provides the precursors necessary for DNA synthesis. Catalyzes the biosynthesis of deoxyribonucleotides from the corresponding ribonucleotides.</text>
</comment>
<keyword evidence="2" id="KW-0560">Oxidoreductase</keyword>
<dbReference type="PANTHER" id="PTHR11573">
    <property type="entry name" value="RIBONUCLEOSIDE-DIPHOSPHATE REDUCTASE LARGE CHAIN"/>
    <property type="match status" value="1"/>
</dbReference>
<comment type="similarity">
    <text evidence="1 2">Belongs to the ribonucleoside diphosphate reductase large chain family.</text>
</comment>
<dbReference type="SUPFAM" id="SSF51998">
    <property type="entry name" value="PFL-like glycyl radical enzymes"/>
    <property type="match status" value="1"/>
</dbReference>
<dbReference type="GeneID" id="80540301"/>
<dbReference type="Gene3D" id="3.20.70.20">
    <property type="match status" value="1"/>
</dbReference>
<dbReference type="PROSITE" id="PS00089">
    <property type="entry name" value="RIBORED_LARGE"/>
    <property type="match status" value="1"/>
</dbReference>
<dbReference type="Proteomes" id="UP001144437">
    <property type="component" value="Segment"/>
</dbReference>
<dbReference type="Pfam" id="PF02867">
    <property type="entry name" value="Ribonuc_red_lgC"/>
    <property type="match status" value="1"/>
</dbReference>
<organism evidence="4 5">
    <name type="scientific">Cacatuid alphaherpesvirus 2</name>
    <dbReference type="NCBI Taxonomy" id="2604840"/>
    <lineage>
        <taxon>Viruses</taxon>
        <taxon>Duplodnaviria</taxon>
        <taxon>Heunggongvirae</taxon>
        <taxon>Peploviricota</taxon>
        <taxon>Herviviricetes</taxon>
        <taxon>Herpesvirales</taxon>
        <taxon>Orthoherpesviridae</taxon>
        <taxon>Alphaherpesvirinae</taxon>
        <taxon>Iltovirus</taxon>
        <taxon>Iltovirus cacatuidalpha2</taxon>
    </lineage>
</organism>
<dbReference type="InterPro" id="IPR013509">
    <property type="entry name" value="RNR_lsu_N"/>
</dbReference>
<comment type="catalytic activity">
    <reaction evidence="2">
        <text>a 2'-deoxyribonucleoside 5'-diphosphate + [thioredoxin]-disulfide + H2O = a ribonucleoside 5'-diphosphate + [thioredoxin]-dithiol</text>
        <dbReference type="Rhea" id="RHEA:23252"/>
        <dbReference type="Rhea" id="RHEA-COMP:10698"/>
        <dbReference type="Rhea" id="RHEA-COMP:10700"/>
        <dbReference type="ChEBI" id="CHEBI:15377"/>
        <dbReference type="ChEBI" id="CHEBI:29950"/>
        <dbReference type="ChEBI" id="CHEBI:50058"/>
        <dbReference type="ChEBI" id="CHEBI:57930"/>
        <dbReference type="ChEBI" id="CHEBI:73316"/>
        <dbReference type="EC" id="1.17.4.1"/>
    </reaction>
</comment>
<dbReference type="EC" id="1.17.4.1" evidence="2"/>
<dbReference type="GO" id="GO:0004748">
    <property type="term" value="F:ribonucleoside-diphosphate reductase activity, thioredoxin disulfide as acceptor"/>
    <property type="evidence" value="ECO:0007669"/>
    <property type="project" value="UniProtKB-EC"/>
</dbReference>
<reference evidence="4" key="1">
    <citation type="journal article" date="2019" name="Vet. Microbiol.">
        <title>Disease surveillance in wild Victorian cacatuids reveals co-infection with multiple agents and detection of novel avian viruses.</title>
        <authorList>
            <person name="Sutherland M."/>
            <person name="Sarker S."/>
            <person name="Vaz P.K."/>
            <person name="Legione A.R."/>
            <person name="Devlin J.M."/>
            <person name="Macwhirter P.L."/>
            <person name="Whiteley P.L."/>
            <person name="Raidal S.R."/>
        </authorList>
    </citation>
    <scope>NUCLEOTIDE SEQUENCE</scope>
    <source>
        <strain evidence="4">97-0001</strain>
    </source>
</reference>
<evidence type="ECO:0000313" key="4">
    <source>
        <dbReference type="EMBL" id="QEG54048.1"/>
    </source>
</evidence>
<dbReference type="KEGG" id="vg:80540301"/>
<dbReference type="InterPro" id="IPR013346">
    <property type="entry name" value="NrdE_NrdA_C"/>
</dbReference>
<dbReference type="PANTHER" id="PTHR11573:SF6">
    <property type="entry name" value="RIBONUCLEOSIDE-DIPHOSPHATE REDUCTASE LARGE SUBUNIT"/>
    <property type="match status" value="1"/>
</dbReference>
<dbReference type="PRINTS" id="PR01183">
    <property type="entry name" value="RIBORDTASEM1"/>
</dbReference>
<accession>A0A5B9QZV3</accession>
<dbReference type="Pfam" id="PF00317">
    <property type="entry name" value="Ribonuc_red_lgN"/>
    <property type="match status" value="1"/>
</dbReference>
<dbReference type="UniPathway" id="UPA00326"/>
<sequence length="793" mass="88934">MAGSSPSTFFNVKETSENLLDCISKLERELTDCGYDIEKLVGPLPIASSMEEIAARATRLVDGLKSSVRLDVELYRKLSEIVHIRIRTKTAPMCDWLHQRGLSKECSDFIIAQKKNVCKLMELFLEFYPKLSRVGLQSARKFEFLYLGKLKDGRLESVPQFFLRIAAEAARGALETPEFARALTSGLEVPNAGDLLQLFFVALCKQEIVPPTPVMLFAGTTEQTYASCFLLDVRAETTRDFLTSISREIIPVINSNGGIGMHLECHEQRHEKTANSPHSMMLALKSLDSILSASNAFSKRPTGLCVYVEPWHCDIMKILRCRGVLAGNEEERCDNLFFAVWVPDLFMKRFEENGMWTLFDGRARHLSNLYGEEFEAEYERLEKLNIGTARYPAKDVMFAIIKSAVATGTPFVMFKDSVNKHYFFDMAGRAMKCSNLCTEIVHMTDEDSIGVCNLVSINVAALVENAQPNPQHEARPIFDFDRFRELCSIAIIFVNSFMSLGKLPVDRAVNGNKRLRSIGMGVQGFHTACLLQGFGMTERAALDFNANLFELMALTTTRMSCDLCKLGLAPFYNFDESKYASGWLHMDGWPSVSLNYDADWAELRRDIKRYGLYNCQTIALMPTASSSALAEVSEGIHPMFGNIFSKITTSGEDVQLNKPLMDEISKLYPDTVVRRAFLERLNENKWSVKATLGKDFSPDHVLARFTTAFELDQRKLLQLCANRAPFVDHSQSTTLYLTEGADGALRASRVSNLLTAAFRYGLKTGMYYCKVHKATNNGVFLGNCGEGVCLACQ</sequence>
<keyword evidence="2" id="KW-0215">Deoxyribonucleotide synthesis</keyword>